<evidence type="ECO:0000256" key="1">
    <source>
        <dbReference type="SAM" id="Phobius"/>
    </source>
</evidence>
<keyword evidence="1" id="KW-0812">Transmembrane</keyword>
<dbReference type="OrthoDB" id="8963287at2759"/>
<keyword evidence="3" id="KW-1185">Reference proteome</keyword>
<name>A0A3N0Z425_ANAGA</name>
<dbReference type="AlphaFoldDB" id="A0A3N0Z425"/>
<protein>
    <submittedName>
        <fullName evidence="2">CD276 antigen</fullName>
    </submittedName>
</protein>
<feature type="transmembrane region" description="Helical" evidence="1">
    <location>
        <begin position="202"/>
        <end position="222"/>
    </location>
</feature>
<comment type="caution">
    <text evidence="2">The sequence shown here is derived from an EMBL/GenBank/DDBJ whole genome shotgun (WGS) entry which is preliminary data.</text>
</comment>
<dbReference type="Proteomes" id="UP000281406">
    <property type="component" value="Unassembled WGS sequence"/>
</dbReference>
<dbReference type="EMBL" id="RJVU01014363">
    <property type="protein sequence ID" value="ROL52934.1"/>
    <property type="molecule type" value="Genomic_DNA"/>
</dbReference>
<accession>A0A3N0Z425</accession>
<evidence type="ECO:0000313" key="2">
    <source>
        <dbReference type="EMBL" id="ROL52934.1"/>
    </source>
</evidence>
<keyword evidence="1" id="KW-0472">Membrane</keyword>
<sequence>MNPAVALLHLRQGNRPLEHYVQEFCELSHLVNLNDVALKDIFRVGLNEPICSRLSGGKIQWSLVGYIDHALLLSGSSFTVGIVDEVLHNPTGHTTATTTESFHVLTVMWRVIHVMPAQPETVHVMPAQPETVHVMPAQPETVHVMPAQPETVHVMPAQPEILRVMPAQLDTLHYVSLCLSFSLTVCRSLSLGQNLVFPPVALWVTVGLAVCLLGLLIALAAVCRRKIQESCEEMRAVSSLKAGESGAAGDNSQGRPTALPCLSRMLKARQRLEQSLLLPKPSLLQCCWKFISAG</sequence>
<organism evidence="2 3">
    <name type="scientific">Anabarilius grahami</name>
    <name type="common">Kanglang fish</name>
    <name type="synonym">Barilius grahami</name>
    <dbReference type="NCBI Taxonomy" id="495550"/>
    <lineage>
        <taxon>Eukaryota</taxon>
        <taxon>Metazoa</taxon>
        <taxon>Chordata</taxon>
        <taxon>Craniata</taxon>
        <taxon>Vertebrata</taxon>
        <taxon>Euteleostomi</taxon>
        <taxon>Actinopterygii</taxon>
        <taxon>Neopterygii</taxon>
        <taxon>Teleostei</taxon>
        <taxon>Ostariophysi</taxon>
        <taxon>Cypriniformes</taxon>
        <taxon>Xenocyprididae</taxon>
        <taxon>Xenocypridinae</taxon>
        <taxon>Xenocypridinae incertae sedis</taxon>
        <taxon>Anabarilius</taxon>
    </lineage>
</organism>
<evidence type="ECO:0000313" key="3">
    <source>
        <dbReference type="Proteomes" id="UP000281406"/>
    </source>
</evidence>
<reference evidence="2 3" key="1">
    <citation type="submission" date="2018-10" db="EMBL/GenBank/DDBJ databases">
        <title>Genome assembly for a Yunnan-Guizhou Plateau 3E fish, Anabarilius grahami (Regan), and its evolutionary and genetic applications.</title>
        <authorList>
            <person name="Jiang W."/>
        </authorList>
    </citation>
    <scope>NUCLEOTIDE SEQUENCE [LARGE SCALE GENOMIC DNA]</scope>
    <source>
        <strain evidence="2">AG-KIZ</strain>
        <tissue evidence="2">Muscle</tissue>
    </source>
</reference>
<keyword evidence="1" id="KW-1133">Transmembrane helix</keyword>
<proteinExistence type="predicted"/>
<gene>
    <name evidence="2" type="ORF">DPX16_8497</name>
</gene>